<keyword evidence="2" id="KW-0472">Membrane</keyword>
<dbReference type="PROSITE" id="PS50005">
    <property type="entry name" value="TPR"/>
    <property type="match status" value="1"/>
</dbReference>
<evidence type="ECO:0000313" key="4">
    <source>
        <dbReference type="EMBL" id="MFC7336415.1"/>
    </source>
</evidence>
<feature type="transmembrane region" description="Helical" evidence="2">
    <location>
        <begin position="149"/>
        <end position="169"/>
    </location>
</feature>
<reference evidence="5" key="1">
    <citation type="journal article" date="2019" name="Int. J. Syst. Evol. Microbiol.">
        <title>The Global Catalogue of Microorganisms (GCM) 10K type strain sequencing project: providing services to taxonomists for standard genome sequencing and annotation.</title>
        <authorList>
            <consortium name="The Broad Institute Genomics Platform"/>
            <consortium name="The Broad Institute Genome Sequencing Center for Infectious Disease"/>
            <person name="Wu L."/>
            <person name="Ma J."/>
        </authorList>
    </citation>
    <scope>NUCLEOTIDE SEQUENCE [LARGE SCALE GENOMIC DNA]</scope>
    <source>
        <strain evidence="5">CGMCC 4.1467</strain>
    </source>
</reference>
<evidence type="ECO:0000313" key="5">
    <source>
        <dbReference type="Proteomes" id="UP001596472"/>
    </source>
</evidence>
<feature type="signal peptide" evidence="3">
    <location>
        <begin position="1"/>
        <end position="17"/>
    </location>
</feature>
<name>A0ABW2L4B1_9BACT</name>
<keyword evidence="2" id="KW-0812">Transmembrane</keyword>
<protein>
    <submittedName>
        <fullName evidence="4">Tetratricopeptide repeat protein</fullName>
    </submittedName>
</protein>
<dbReference type="Pfam" id="PF13432">
    <property type="entry name" value="TPR_16"/>
    <property type="match status" value="1"/>
</dbReference>
<dbReference type="InterPro" id="IPR011990">
    <property type="entry name" value="TPR-like_helical_dom_sf"/>
</dbReference>
<keyword evidence="3" id="KW-0732">Signal</keyword>
<dbReference type="EMBL" id="JBHTBS010000002">
    <property type="protein sequence ID" value="MFC7336415.1"/>
    <property type="molecule type" value="Genomic_DNA"/>
</dbReference>
<dbReference type="InterPro" id="IPR019734">
    <property type="entry name" value="TPR_rpt"/>
</dbReference>
<comment type="caution">
    <text evidence="4">The sequence shown here is derived from an EMBL/GenBank/DDBJ whole genome shotgun (WGS) entry which is preliminary data.</text>
</comment>
<dbReference type="SMART" id="SM00028">
    <property type="entry name" value="TPR"/>
    <property type="match status" value="1"/>
</dbReference>
<dbReference type="Gene3D" id="1.25.40.10">
    <property type="entry name" value="Tetratricopeptide repeat domain"/>
    <property type="match status" value="1"/>
</dbReference>
<keyword evidence="1" id="KW-0802">TPR repeat</keyword>
<evidence type="ECO:0000256" key="3">
    <source>
        <dbReference type="SAM" id="SignalP"/>
    </source>
</evidence>
<feature type="transmembrane region" description="Helical" evidence="2">
    <location>
        <begin position="124"/>
        <end position="142"/>
    </location>
</feature>
<proteinExistence type="predicted"/>
<keyword evidence="5" id="KW-1185">Reference proteome</keyword>
<sequence>MKLFCAIVLMLFLGALAKGNESFDEANRLYESGQFEEAVSLYEELLENEGPRVSVLNNLGSAYFRLEDYGRSILAFERALVLDPGDLSLRSKLKLAQDQVAVFSEAEPNGWWGFFANVSPDRQAMLVILTAILWPVCAFLMVRYGKKARWAMVVFLLSGVLLKLVLGPLKHKDESGPRGIILADPATVKLSPFEKADSRGTLSTGREVHLGRVENHFYWVEGSSGSLQGWVHEEEVAPVIPVEEQGADGSEG</sequence>
<feature type="repeat" description="TPR" evidence="1">
    <location>
        <begin position="53"/>
        <end position="86"/>
    </location>
</feature>
<dbReference type="Proteomes" id="UP001596472">
    <property type="component" value="Unassembled WGS sequence"/>
</dbReference>
<keyword evidence="2" id="KW-1133">Transmembrane helix</keyword>
<dbReference type="PROSITE" id="PS50293">
    <property type="entry name" value="TPR_REGION"/>
    <property type="match status" value="1"/>
</dbReference>
<dbReference type="RefSeq" id="WP_379709578.1">
    <property type="nucleotide sequence ID" value="NZ_JBHTBS010000002.1"/>
</dbReference>
<accession>A0ABW2L4B1</accession>
<evidence type="ECO:0000256" key="1">
    <source>
        <dbReference type="PROSITE-ProRule" id="PRU00339"/>
    </source>
</evidence>
<gene>
    <name evidence="4" type="ORF">ACFQY0_04435</name>
</gene>
<organism evidence="4 5">
    <name type="scientific">Haloferula chungangensis</name>
    <dbReference type="NCBI Taxonomy" id="1048331"/>
    <lineage>
        <taxon>Bacteria</taxon>
        <taxon>Pseudomonadati</taxon>
        <taxon>Verrucomicrobiota</taxon>
        <taxon>Verrucomicrobiia</taxon>
        <taxon>Verrucomicrobiales</taxon>
        <taxon>Verrucomicrobiaceae</taxon>
        <taxon>Haloferula</taxon>
    </lineage>
</organism>
<evidence type="ECO:0000256" key="2">
    <source>
        <dbReference type="SAM" id="Phobius"/>
    </source>
</evidence>
<dbReference type="SUPFAM" id="SSF48452">
    <property type="entry name" value="TPR-like"/>
    <property type="match status" value="1"/>
</dbReference>
<feature type="chain" id="PRO_5046714598" evidence="3">
    <location>
        <begin position="18"/>
        <end position="252"/>
    </location>
</feature>